<organism evidence="2 3">
    <name type="scientific">Heyndrickxia sporothermodurans</name>
    <dbReference type="NCBI Taxonomy" id="46224"/>
    <lineage>
        <taxon>Bacteria</taxon>
        <taxon>Bacillati</taxon>
        <taxon>Bacillota</taxon>
        <taxon>Bacilli</taxon>
        <taxon>Bacillales</taxon>
        <taxon>Bacillaceae</taxon>
        <taxon>Heyndrickxia</taxon>
    </lineage>
</organism>
<evidence type="ECO:0000313" key="2">
    <source>
        <dbReference type="EMBL" id="QQX26355.1"/>
    </source>
</evidence>
<dbReference type="SUPFAM" id="SSF140453">
    <property type="entry name" value="EsxAB dimer-like"/>
    <property type="match status" value="1"/>
</dbReference>
<dbReference type="Proteomes" id="UP000595512">
    <property type="component" value="Chromosome"/>
</dbReference>
<accession>A0AB37HHQ9</accession>
<evidence type="ECO:0000256" key="1">
    <source>
        <dbReference type="SAM" id="Coils"/>
    </source>
</evidence>
<dbReference type="RefSeq" id="WP_107920815.1">
    <property type="nucleotide sequence ID" value="NZ_CP066701.1"/>
</dbReference>
<keyword evidence="1" id="KW-0175">Coiled coil</keyword>
<proteinExistence type="predicted"/>
<gene>
    <name evidence="2" type="ORF">JGZ69_05685</name>
</gene>
<dbReference type="InterPro" id="IPR010310">
    <property type="entry name" value="T7SS_ESAT-6-like"/>
</dbReference>
<reference evidence="2 3" key="1">
    <citation type="submission" date="2020-12" db="EMBL/GenBank/DDBJ databases">
        <title>Taxonomic evaluation of the Bacillus sporothermodurans group of bacteria based on whole genome sequences.</title>
        <authorList>
            <person name="Fiedler G."/>
            <person name="Herbstmann A.-D."/>
            <person name="Doll E."/>
            <person name="Wenning M."/>
            <person name="Brinks E."/>
            <person name="Kabisch J."/>
            <person name="Breitenwieser F."/>
            <person name="Lappann M."/>
            <person name="Boehnlein C."/>
            <person name="Franz C."/>
        </authorList>
    </citation>
    <scope>NUCLEOTIDE SEQUENCE [LARGE SCALE GENOMIC DNA]</scope>
    <source>
        <strain evidence="2 3">DSM 10599</strain>
    </source>
</reference>
<dbReference type="InterPro" id="IPR036689">
    <property type="entry name" value="ESAT-6-like_sf"/>
</dbReference>
<sequence>MGSVRIHDDKVNEAKAAAKALEQSVKTTYEKCEQLISYLHSAKWSGKSRDAFLSYIEIIQKYHKDLSAAVAKQTKALNNLDGYYNDFLQDSSVKEVRNL</sequence>
<protein>
    <submittedName>
        <fullName evidence="2">WXG100 family type VII secretion target</fullName>
    </submittedName>
</protein>
<dbReference type="AlphaFoldDB" id="A0AB37HHQ9"/>
<dbReference type="KEGG" id="hspo:JGZ69_05685"/>
<name>A0AB37HHQ9_9BACI</name>
<dbReference type="Pfam" id="PF06013">
    <property type="entry name" value="WXG100"/>
    <property type="match status" value="1"/>
</dbReference>
<evidence type="ECO:0000313" key="3">
    <source>
        <dbReference type="Proteomes" id="UP000595512"/>
    </source>
</evidence>
<dbReference type="EMBL" id="CP066701">
    <property type="protein sequence ID" value="QQX26355.1"/>
    <property type="molecule type" value="Genomic_DNA"/>
</dbReference>
<feature type="coiled-coil region" evidence="1">
    <location>
        <begin position="4"/>
        <end position="31"/>
    </location>
</feature>